<sequence length="256" mass="29350">MFSFVIPFTITFAELKYGLCQSIEVDIVKRVTNILYKSPFEVMPIVDETSIQRMFCIHQQTQVQHPRIELYIEFEHIVADEVQHDPDVQDDRVEVYLGMKDDSDEEFEATYEASDEDKDGDGGGEAVAETLVVPSAVSQPMDVPPFMRSLDLNTMHAPEFPEYANIGVADLEDGEFKIGMEYIIAAIHSYTISRGFDYVVYESEPQTFYAKCKTYRRGCDWLIRASLIQKKACWEIQRYSGRHTCSVGTILVCKLY</sequence>
<comment type="caution">
    <text evidence="3">The sequence shown here is derived from an EMBL/GenBank/DDBJ whole genome shotgun (WGS) entry which is preliminary data.</text>
</comment>
<feature type="region of interest" description="Disordered" evidence="1">
    <location>
        <begin position="106"/>
        <end position="125"/>
    </location>
</feature>
<gene>
    <name evidence="3" type="ORF">Ahy_B02g060704</name>
</gene>
<evidence type="ECO:0000313" key="4">
    <source>
        <dbReference type="Proteomes" id="UP000289738"/>
    </source>
</evidence>
<evidence type="ECO:0000256" key="1">
    <source>
        <dbReference type="SAM" id="MobiDB-lite"/>
    </source>
</evidence>
<dbReference type="Pfam" id="PF03108">
    <property type="entry name" value="DBD_Tnp_Mut"/>
    <property type="match status" value="1"/>
</dbReference>
<evidence type="ECO:0000259" key="2">
    <source>
        <dbReference type="Pfam" id="PF03108"/>
    </source>
</evidence>
<dbReference type="InterPro" id="IPR004332">
    <property type="entry name" value="Transposase_MuDR"/>
</dbReference>
<feature type="domain" description="Transposase MuDR plant" evidence="2">
    <location>
        <begin position="185"/>
        <end position="232"/>
    </location>
</feature>
<name>A0A445AJA2_ARAHY</name>
<accession>A0A445AJA2</accession>
<keyword evidence="4" id="KW-1185">Reference proteome</keyword>
<organism evidence="3 4">
    <name type="scientific">Arachis hypogaea</name>
    <name type="common">Peanut</name>
    <dbReference type="NCBI Taxonomy" id="3818"/>
    <lineage>
        <taxon>Eukaryota</taxon>
        <taxon>Viridiplantae</taxon>
        <taxon>Streptophyta</taxon>
        <taxon>Embryophyta</taxon>
        <taxon>Tracheophyta</taxon>
        <taxon>Spermatophyta</taxon>
        <taxon>Magnoliopsida</taxon>
        <taxon>eudicotyledons</taxon>
        <taxon>Gunneridae</taxon>
        <taxon>Pentapetalae</taxon>
        <taxon>rosids</taxon>
        <taxon>fabids</taxon>
        <taxon>Fabales</taxon>
        <taxon>Fabaceae</taxon>
        <taxon>Papilionoideae</taxon>
        <taxon>50 kb inversion clade</taxon>
        <taxon>dalbergioids sensu lato</taxon>
        <taxon>Dalbergieae</taxon>
        <taxon>Pterocarpus clade</taxon>
        <taxon>Arachis</taxon>
    </lineage>
</organism>
<protein>
    <recommendedName>
        <fullName evidence="2">Transposase MuDR plant domain-containing protein</fullName>
    </recommendedName>
</protein>
<dbReference type="EMBL" id="SDMP01000012">
    <property type="protein sequence ID" value="RYR26464.1"/>
    <property type="molecule type" value="Genomic_DNA"/>
</dbReference>
<dbReference type="AlphaFoldDB" id="A0A445AJA2"/>
<dbReference type="Proteomes" id="UP000289738">
    <property type="component" value="Chromosome B02"/>
</dbReference>
<reference evidence="3 4" key="1">
    <citation type="submission" date="2019-01" db="EMBL/GenBank/DDBJ databases">
        <title>Sequencing of cultivated peanut Arachis hypogaea provides insights into genome evolution and oil improvement.</title>
        <authorList>
            <person name="Chen X."/>
        </authorList>
    </citation>
    <scope>NUCLEOTIDE SEQUENCE [LARGE SCALE GENOMIC DNA]</scope>
    <source>
        <strain evidence="4">cv. Fuhuasheng</strain>
        <tissue evidence="3">Leaves</tissue>
    </source>
</reference>
<feature type="compositionally biased region" description="Acidic residues" evidence="1">
    <location>
        <begin position="106"/>
        <end position="119"/>
    </location>
</feature>
<evidence type="ECO:0000313" key="3">
    <source>
        <dbReference type="EMBL" id="RYR26464.1"/>
    </source>
</evidence>
<proteinExistence type="predicted"/>